<keyword evidence="6 10" id="KW-1133">Transmembrane helix</keyword>
<dbReference type="Pfam" id="PF02653">
    <property type="entry name" value="BPD_transp_2"/>
    <property type="match status" value="1"/>
</dbReference>
<feature type="transmembrane region" description="Helical" evidence="10">
    <location>
        <begin position="145"/>
        <end position="164"/>
    </location>
</feature>
<name>A0A840ID79_9ACTN</name>
<feature type="transmembrane region" description="Helical" evidence="10">
    <location>
        <begin position="262"/>
        <end position="284"/>
    </location>
</feature>
<evidence type="ECO:0000256" key="6">
    <source>
        <dbReference type="ARBA" id="ARBA00022989"/>
    </source>
</evidence>
<comment type="subcellular location">
    <subcellularLocation>
        <location evidence="1">Cell membrane</location>
        <topology evidence="1">Multi-pass membrane protein</topology>
    </subcellularLocation>
</comment>
<evidence type="ECO:0000313" key="12">
    <source>
        <dbReference type="Proteomes" id="UP000585272"/>
    </source>
</evidence>
<sequence length="370" mass="37812">MPELATTTPNAGGTPPAPGARGADGAKLGAGALVRWETLIVALLVVVLIVGSGLSDKFLTSASFTTGSFDMIEVALIALPMTLVIVTGEIDLSVASVLGLSSAFMGELWNAGLPLEIIMPLCLVLGAVCGFVNGFLVTQVGLPSLAVTIGTLGLYRGLALVILGDESVTSFPSSWTERAFGTIGGGWFPNVMVIFVILAIAFAVALHGTPYGRSIYAIGANEEAARFTGIRVKRVKMSLFVLAGAVAALAGIVMTLRNSTAAANVGVGLELTVVAAVLLGGVSIFGGKGSLFGVILAVILLGAIQKALLLADGVSSYWIQIVTGTLLVGSVLGPNLVVRAREARARATRARAPGAARAATTTTPRKEEDR</sequence>
<feature type="transmembrane region" description="Helical" evidence="10">
    <location>
        <begin position="237"/>
        <end position="256"/>
    </location>
</feature>
<accession>A0A840ID79</accession>
<dbReference type="CDD" id="cd06579">
    <property type="entry name" value="TM_PBP1_transp_AraH_like"/>
    <property type="match status" value="1"/>
</dbReference>
<gene>
    <name evidence="11" type="ORF">BDZ31_001571</name>
</gene>
<keyword evidence="7 10" id="KW-0472">Membrane</keyword>
<feature type="region of interest" description="Disordered" evidence="9">
    <location>
        <begin position="348"/>
        <end position="370"/>
    </location>
</feature>
<dbReference type="PANTHER" id="PTHR32196">
    <property type="entry name" value="ABC TRANSPORTER PERMEASE PROTEIN YPHD-RELATED-RELATED"/>
    <property type="match status" value="1"/>
</dbReference>
<feature type="compositionally biased region" description="Low complexity" evidence="9">
    <location>
        <begin position="350"/>
        <end position="363"/>
    </location>
</feature>
<evidence type="ECO:0000256" key="7">
    <source>
        <dbReference type="ARBA" id="ARBA00023136"/>
    </source>
</evidence>
<reference evidence="11 12" key="1">
    <citation type="submission" date="2020-08" db="EMBL/GenBank/DDBJ databases">
        <title>Genomic Encyclopedia of Archaeal and Bacterial Type Strains, Phase II (KMG-II): from individual species to whole genera.</title>
        <authorList>
            <person name="Goeker M."/>
        </authorList>
    </citation>
    <scope>NUCLEOTIDE SEQUENCE [LARGE SCALE GENOMIC DNA]</scope>
    <source>
        <strain evidence="11 12">DSM 23288</strain>
    </source>
</reference>
<dbReference type="AlphaFoldDB" id="A0A840ID79"/>
<evidence type="ECO:0000256" key="1">
    <source>
        <dbReference type="ARBA" id="ARBA00004651"/>
    </source>
</evidence>
<keyword evidence="4" id="KW-0997">Cell inner membrane</keyword>
<feature type="transmembrane region" description="Helical" evidence="10">
    <location>
        <begin position="33"/>
        <end position="54"/>
    </location>
</feature>
<feature type="transmembrane region" description="Helical" evidence="10">
    <location>
        <begin position="74"/>
        <end position="97"/>
    </location>
</feature>
<feature type="transmembrane region" description="Helical" evidence="10">
    <location>
        <begin position="291"/>
        <end position="311"/>
    </location>
</feature>
<keyword evidence="5 10" id="KW-0812">Transmembrane</keyword>
<evidence type="ECO:0000256" key="5">
    <source>
        <dbReference type="ARBA" id="ARBA00022692"/>
    </source>
</evidence>
<evidence type="ECO:0000256" key="9">
    <source>
        <dbReference type="SAM" id="MobiDB-lite"/>
    </source>
</evidence>
<dbReference type="GO" id="GO:0005886">
    <property type="term" value="C:plasma membrane"/>
    <property type="evidence" value="ECO:0007669"/>
    <property type="project" value="UniProtKB-SubCell"/>
</dbReference>
<dbReference type="PANTHER" id="PTHR32196:SF71">
    <property type="entry name" value="AUTOINDUCER 2 IMPORT SYSTEM PERMEASE PROTEIN LSRD"/>
    <property type="match status" value="1"/>
</dbReference>
<keyword evidence="12" id="KW-1185">Reference proteome</keyword>
<evidence type="ECO:0000256" key="4">
    <source>
        <dbReference type="ARBA" id="ARBA00022519"/>
    </source>
</evidence>
<organism evidence="11 12">
    <name type="scientific">Conexibacter arvalis</name>
    <dbReference type="NCBI Taxonomy" id="912552"/>
    <lineage>
        <taxon>Bacteria</taxon>
        <taxon>Bacillati</taxon>
        <taxon>Actinomycetota</taxon>
        <taxon>Thermoleophilia</taxon>
        <taxon>Solirubrobacterales</taxon>
        <taxon>Conexibacteraceae</taxon>
        <taxon>Conexibacter</taxon>
    </lineage>
</organism>
<evidence type="ECO:0000256" key="3">
    <source>
        <dbReference type="ARBA" id="ARBA00022475"/>
    </source>
</evidence>
<dbReference type="Proteomes" id="UP000585272">
    <property type="component" value="Unassembled WGS sequence"/>
</dbReference>
<evidence type="ECO:0000256" key="10">
    <source>
        <dbReference type="SAM" id="Phobius"/>
    </source>
</evidence>
<keyword evidence="2" id="KW-0813">Transport</keyword>
<keyword evidence="3" id="KW-1003">Cell membrane</keyword>
<dbReference type="EMBL" id="JACHNU010000001">
    <property type="protein sequence ID" value="MBB4661998.1"/>
    <property type="molecule type" value="Genomic_DNA"/>
</dbReference>
<feature type="transmembrane region" description="Helical" evidence="10">
    <location>
        <begin position="184"/>
        <end position="206"/>
    </location>
</feature>
<evidence type="ECO:0000256" key="8">
    <source>
        <dbReference type="ARBA" id="ARBA00039381"/>
    </source>
</evidence>
<evidence type="ECO:0000256" key="2">
    <source>
        <dbReference type="ARBA" id="ARBA00022448"/>
    </source>
</evidence>
<comment type="caution">
    <text evidence="11">The sequence shown here is derived from an EMBL/GenBank/DDBJ whole genome shotgun (WGS) entry which is preliminary data.</text>
</comment>
<evidence type="ECO:0000313" key="11">
    <source>
        <dbReference type="EMBL" id="MBB4661998.1"/>
    </source>
</evidence>
<dbReference type="InterPro" id="IPR001851">
    <property type="entry name" value="ABC_transp_permease"/>
</dbReference>
<proteinExistence type="predicted"/>
<feature type="transmembrane region" description="Helical" evidence="10">
    <location>
        <begin position="117"/>
        <end position="138"/>
    </location>
</feature>
<feature type="region of interest" description="Disordered" evidence="9">
    <location>
        <begin position="1"/>
        <end position="22"/>
    </location>
</feature>
<feature type="transmembrane region" description="Helical" evidence="10">
    <location>
        <begin position="317"/>
        <end position="338"/>
    </location>
</feature>
<dbReference type="GO" id="GO:0022857">
    <property type="term" value="F:transmembrane transporter activity"/>
    <property type="evidence" value="ECO:0007669"/>
    <property type="project" value="InterPro"/>
</dbReference>
<protein>
    <recommendedName>
        <fullName evidence="8">Autoinducer 2 import system permease protein LsrD</fullName>
    </recommendedName>
</protein>